<evidence type="ECO:0000256" key="3">
    <source>
        <dbReference type="ARBA" id="ARBA00022989"/>
    </source>
</evidence>
<reference evidence="10" key="1">
    <citation type="submission" date="2021-02" db="EMBL/GenBank/DDBJ databases">
        <authorList>
            <person name="Nowell W R."/>
        </authorList>
    </citation>
    <scope>NUCLEOTIDE SEQUENCE</scope>
</reference>
<evidence type="ECO:0000256" key="5">
    <source>
        <dbReference type="ARBA" id="ARBA00023136"/>
    </source>
</evidence>
<feature type="domain" description="G-protein coupled receptors family 1 profile" evidence="9">
    <location>
        <begin position="25"/>
        <end position="278"/>
    </location>
</feature>
<proteinExistence type="predicted"/>
<dbReference type="Pfam" id="PF00001">
    <property type="entry name" value="7tm_1"/>
    <property type="match status" value="1"/>
</dbReference>
<keyword evidence="7" id="KW-0807">Transducer</keyword>
<protein>
    <recommendedName>
        <fullName evidence="9">G-protein coupled receptors family 1 profile domain-containing protein</fullName>
    </recommendedName>
</protein>
<feature type="transmembrane region" description="Helical" evidence="8">
    <location>
        <begin position="256"/>
        <end position="278"/>
    </location>
</feature>
<dbReference type="GO" id="GO:0004930">
    <property type="term" value="F:G protein-coupled receptor activity"/>
    <property type="evidence" value="ECO:0007669"/>
    <property type="project" value="UniProtKB-KW"/>
</dbReference>
<evidence type="ECO:0000256" key="2">
    <source>
        <dbReference type="ARBA" id="ARBA00022692"/>
    </source>
</evidence>
<organism evidence="10 12">
    <name type="scientific">Adineta ricciae</name>
    <name type="common">Rotifer</name>
    <dbReference type="NCBI Taxonomy" id="249248"/>
    <lineage>
        <taxon>Eukaryota</taxon>
        <taxon>Metazoa</taxon>
        <taxon>Spiralia</taxon>
        <taxon>Gnathifera</taxon>
        <taxon>Rotifera</taxon>
        <taxon>Eurotatoria</taxon>
        <taxon>Bdelloidea</taxon>
        <taxon>Adinetida</taxon>
        <taxon>Adinetidae</taxon>
        <taxon>Adineta</taxon>
    </lineage>
</organism>
<evidence type="ECO:0000256" key="8">
    <source>
        <dbReference type="SAM" id="Phobius"/>
    </source>
</evidence>
<evidence type="ECO:0000256" key="4">
    <source>
        <dbReference type="ARBA" id="ARBA00023040"/>
    </source>
</evidence>
<accession>A0A814FL07</accession>
<feature type="transmembrane region" description="Helical" evidence="8">
    <location>
        <begin position="170"/>
        <end position="194"/>
    </location>
</feature>
<evidence type="ECO:0000313" key="11">
    <source>
        <dbReference type="EMBL" id="CAF1349187.1"/>
    </source>
</evidence>
<name>A0A814FL07_ADIRI</name>
<dbReference type="AlphaFoldDB" id="A0A814FL07"/>
<dbReference type="EMBL" id="CAJNOJ010000262">
    <property type="protein sequence ID" value="CAF1349187.1"/>
    <property type="molecule type" value="Genomic_DNA"/>
</dbReference>
<dbReference type="PANTHER" id="PTHR45695:SF9">
    <property type="entry name" value="LEUCOKININ RECEPTOR"/>
    <property type="match status" value="1"/>
</dbReference>
<dbReference type="Gene3D" id="1.20.1070.10">
    <property type="entry name" value="Rhodopsin 7-helix transmembrane proteins"/>
    <property type="match status" value="1"/>
</dbReference>
<dbReference type="EMBL" id="CAJNOR010000688">
    <property type="protein sequence ID" value="CAF0982026.1"/>
    <property type="molecule type" value="Genomic_DNA"/>
</dbReference>
<evidence type="ECO:0000256" key="6">
    <source>
        <dbReference type="ARBA" id="ARBA00023170"/>
    </source>
</evidence>
<dbReference type="OrthoDB" id="10005568at2759"/>
<dbReference type="InterPro" id="IPR000276">
    <property type="entry name" value="GPCR_Rhodpsn"/>
</dbReference>
<evidence type="ECO:0000256" key="7">
    <source>
        <dbReference type="ARBA" id="ARBA00023224"/>
    </source>
</evidence>
<comment type="caution">
    <text evidence="10">The sequence shown here is derived from an EMBL/GenBank/DDBJ whole genome shotgun (WGS) entry which is preliminary data.</text>
</comment>
<feature type="transmembrane region" description="Helical" evidence="8">
    <location>
        <begin position="46"/>
        <end position="69"/>
    </location>
</feature>
<dbReference type="Proteomes" id="UP000663828">
    <property type="component" value="Unassembled WGS sequence"/>
</dbReference>
<keyword evidence="6" id="KW-0675">Receptor</keyword>
<evidence type="ECO:0000256" key="1">
    <source>
        <dbReference type="ARBA" id="ARBA00004141"/>
    </source>
</evidence>
<keyword evidence="3 8" id="KW-1133">Transmembrane helix</keyword>
<dbReference type="InterPro" id="IPR017452">
    <property type="entry name" value="GPCR_Rhodpsn_7TM"/>
</dbReference>
<comment type="subcellular location">
    <subcellularLocation>
        <location evidence="1">Membrane</location>
        <topology evidence="1">Multi-pass membrane protein</topology>
    </subcellularLocation>
</comment>
<keyword evidence="12" id="KW-1185">Reference proteome</keyword>
<feature type="transmembrane region" description="Helical" evidence="8">
    <location>
        <begin position="131"/>
        <end position="150"/>
    </location>
</feature>
<keyword evidence="5 8" id="KW-0472">Membrane</keyword>
<feature type="transmembrane region" description="Helical" evidence="8">
    <location>
        <begin position="12"/>
        <end position="34"/>
    </location>
</feature>
<evidence type="ECO:0000313" key="10">
    <source>
        <dbReference type="EMBL" id="CAF0982026.1"/>
    </source>
</evidence>
<feature type="transmembrane region" description="Helical" evidence="8">
    <location>
        <begin position="89"/>
        <end position="111"/>
    </location>
</feature>
<evidence type="ECO:0000259" key="9">
    <source>
        <dbReference type="PROSITE" id="PS50262"/>
    </source>
</evidence>
<dbReference type="Proteomes" id="UP000663852">
    <property type="component" value="Unassembled WGS sequence"/>
</dbReference>
<gene>
    <name evidence="11" type="ORF">EDS130_LOCUS33177</name>
    <name evidence="10" type="ORF">XAT740_LOCUS12233</name>
</gene>
<dbReference type="PANTHER" id="PTHR45695">
    <property type="entry name" value="LEUCOKININ RECEPTOR-RELATED"/>
    <property type="match status" value="1"/>
</dbReference>
<sequence length="302" mass="34647">MTLLYDAQQFTLYAGYFLLIAGVIGNGINIFIFLKKRVYRTNPCTFYFLLGSMVNIFYILLNLSIRILTIGYNVNVVGTSTAWCKIRQYLLVIPSILSITLSCLATIDQFLITSKSAYLRKCSQIQYAHRISLVALLIWCLHGIPILLFYQVSPITKTCIDTNADFAIYALIYVIGIACTIPVSIMIVFGWLTYRNIHQTRNLTELHIDRQLIRMTLIHIVLVTVSLFPFGVYNIYDLITSTTPKGYDRQLKEYLASSVLSMATYLYYVGSCYTFLVASKRFRQTVKDQFLSKRIHNEVTPF</sequence>
<dbReference type="SUPFAM" id="SSF81321">
    <property type="entry name" value="Family A G protein-coupled receptor-like"/>
    <property type="match status" value="1"/>
</dbReference>
<dbReference type="PROSITE" id="PS50262">
    <property type="entry name" value="G_PROTEIN_RECEP_F1_2"/>
    <property type="match status" value="1"/>
</dbReference>
<keyword evidence="2 8" id="KW-0812">Transmembrane</keyword>
<dbReference type="GO" id="GO:0005886">
    <property type="term" value="C:plasma membrane"/>
    <property type="evidence" value="ECO:0007669"/>
    <property type="project" value="TreeGrafter"/>
</dbReference>
<keyword evidence="4" id="KW-0297">G-protein coupled receptor</keyword>
<feature type="transmembrane region" description="Helical" evidence="8">
    <location>
        <begin position="215"/>
        <end position="236"/>
    </location>
</feature>
<evidence type="ECO:0000313" key="12">
    <source>
        <dbReference type="Proteomes" id="UP000663828"/>
    </source>
</evidence>